<feature type="domain" description="CobQ/CobB/MinD/ParA nucleotide binding" evidence="1">
    <location>
        <begin position="4"/>
        <end position="46"/>
    </location>
</feature>
<sequence>MPIIVVGGVKGGSGKSTLSSNLAVLRSNAGKRVLLVDADEQRSISDWAEHRESLGVKTPWTTVNWRFR</sequence>
<dbReference type="InterPro" id="IPR050678">
    <property type="entry name" value="DNA_Partitioning_ATPase"/>
</dbReference>
<dbReference type="AlphaFoldDB" id="A0A0F9F1B4"/>
<dbReference type="InterPro" id="IPR002586">
    <property type="entry name" value="CobQ/CobB/MinD/ParA_Nub-bd_dom"/>
</dbReference>
<dbReference type="EMBL" id="LAZR01022929">
    <property type="protein sequence ID" value="KKL80188.1"/>
    <property type="molecule type" value="Genomic_DNA"/>
</dbReference>
<accession>A0A0F9F1B4</accession>
<protein>
    <recommendedName>
        <fullName evidence="1">CobQ/CobB/MinD/ParA nucleotide binding domain-containing protein</fullName>
    </recommendedName>
</protein>
<name>A0A0F9F1B4_9ZZZZ</name>
<evidence type="ECO:0000259" key="1">
    <source>
        <dbReference type="Pfam" id="PF01656"/>
    </source>
</evidence>
<reference evidence="2" key="1">
    <citation type="journal article" date="2015" name="Nature">
        <title>Complex archaea that bridge the gap between prokaryotes and eukaryotes.</title>
        <authorList>
            <person name="Spang A."/>
            <person name="Saw J.H."/>
            <person name="Jorgensen S.L."/>
            <person name="Zaremba-Niedzwiedzka K."/>
            <person name="Martijn J."/>
            <person name="Lind A.E."/>
            <person name="van Eijk R."/>
            <person name="Schleper C."/>
            <person name="Guy L."/>
            <person name="Ettema T.J."/>
        </authorList>
    </citation>
    <scope>NUCLEOTIDE SEQUENCE</scope>
</reference>
<dbReference type="PANTHER" id="PTHR13696">
    <property type="entry name" value="P-LOOP CONTAINING NUCLEOSIDE TRIPHOSPHATE HYDROLASE"/>
    <property type="match status" value="1"/>
</dbReference>
<dbReference type="PANTHER" id="PTHR13696:SF96">
    <property type="entry name" value="COBQ_COBB_MIND_PARA NUCLEOTIDE BINDING DOMAIN-CONTAINING PROTEIN"/>
    <property type="match status" value="1"/>
</dbReference>
<dbReference type="Gene3D" id="3.40.50.300">
    <property type="entry name" value="P-loop containing nucleotide triphosphate hydrolases"/>
    <property type="match status" value="1"/>
</dbReference>
<comment type="caution">
    <text evidence="2">The sequence shown here is derived from an EMBL/GenBank/DDBJ whole genome shotgun (WGS) entry which is preliminary data.</text>
</comment>
<gene>
    <name evidence="2" type="ORF">LCGC14_2007240</name>
</gene>
<evidence type="ECO:0000313" key="2">
    <source>
        <dbReference type="EMBL" id="KKL80188.1"/>
    </source>
</evidence>
<dbReference type="InterPro" id="IPR027417">
    <property type="entry name" value="P-loop_NTPase"/>
</dbReference>
<dbReference type="SUPFAM" id="SSF52540">
    <property type="entry name" value="P-loop containing nucleoside triphosphate hydrolases"/>
    <property type="match status" value="1"/>
</dbReference>
<proteinExistence type="predicted"/>
<dbReference type="Pfam" id="PF01656">
    <property type="entry name" value="CbiA"/>
    <property type="match status" value="1"/>
</dbReference>
<organism evidence="2">
    <name type="scientific">marine sediment metagenome</name>
    <dbReference type="NCBI Taxonomy" id="412755"/>
    <lineage>
        <taxon>unclassified sequences</taxon>
        <taxon>metagenomes</taxon>
        <taxon>ecological metagenomes</taxon>
    </lineage>
</organism>